<evidence type="ECO:0000313" key="1">
    <source>
        <dbReference type="EMBL" id="WNH01915.1"/>
    </source>
</evidence>
<gene>
    <name evidence="1" type="ORF">QL112_019455</name>
</gene>
<keyword evidence="2" id="KW-1185">Reference proteome</keyword>
<sequence length="131" mass="15056">MKKNIFISILFTSNVAFSSTKADLDYCATVESWATQQVIESAFEKNKQLDKLKATSFLIERTKLMDGRKEIKFEDWGQLYTQTIKVIIPYVNNQKKKVTFIASSIISAEECSLGMPSYFDITPDNYIFNKI</sequence>
<accession>A0ABY9XH19</accession>
<evidence type="ECO:0000313" key="2">
    <source>
        <dbReference type="Proteomes" id="UP001300348"/>
    </source>
</evidence>
<dbReference type="GeneID" id="88857781"/>
<organism evidence="1 2">
    <name type="scientific">Xenorhabdus griffiniae</name>
    <dbReference type="NCBI Taxonomy" id="351672"/>
    <lineage>
        <taxon>Bacteria</taxon>
        <taxon>Pseudomonadati</taxon>
        <taxon>Pseudomonadota</taxon>
        <taxon>Gammaproteobacteria</taxon>
        <taxon>Enterobacterales</taxon>
        <taxon>Morganellaceae</taxon>
        <taxon>Xenorhabdus</taxon>
    </lineage>
</organism>
<reference evidence="1 2" key="1">
    <citation type="journal article" date="2023" name="Access Microbiol">
        <title>The genome of a steinernematid-associated Pseudomonas piscis bacterium encodes the biosynthesis of insect toxins.</title>
        <authorList>
            <person name="Awori R.M."/>
            <person name="Hendre P."/>
            <person name="Amugune N.O."/>
        </authorList>
    </citation>
    <scope>NUCLEOTIDE SEQUENCE [LARGE SCALE GENOMIC DNA]</scope>
    <source>
        <strain evidence="1 2">97</strain>
    </source>
</reference>
<protein>
    <submittedName>
        <fullName evidence="1">Uncharacterized protein</fullName>
    </submittedName>
</protein>
<dbReference type="RefSeq" id="WP_189759856.1">
    <property type="nucleotide sequence ID" value="NZ_CAWPOC010000259.1"/>
</dbReference>
<name>A0ABY9XH19_9GAMM</name>
<proteinExistence type="predicted"/>
<dbReference type="EMBL" id="CP133647">
    <property type="protein sequence ID" value="WNH01915.1"/>
    <property type="molecule type" value="Genomic_DNA"/>
</dbReference>
<dbReference type="Proteomes" id="UP001300348">
    <property type="component" value="Chromosome"/>
</dbReference>